<keyword evidence="13" id="KW-0460">Magnesium</keyword>
<dbReference type="InterPro" id="IPR039528">
    <property type="entry name" value="DPM1-like"/>
</dbReference>
<dbReference type="Gene3D" id="3.90.550.10">
    <property type="entry name" value="Spore Coat Polysaccharide Biosynthesis Protein SpsA, Chain A"/>
    <property type="match status" value="1"/>
</dbReference>
<name>A0A833N506_9BACT</name>
<dbReference type="GO" id="GO:0004582">
    <property type="term" value="F:dolichyl-phosphate beta-D-mannosyltransferase activity"/>
    <property type="evidence" value="ECO:0007669"/>
    <property type="project" value="UniProtKB-EC"/>
</dbReference>
<dbReference type="CDD" id="cd06442">
    <property type="entry name" value="DPM1_like"/>
    <property type="match status" value="1"/>
</dbReference>
<evidence type="ECO:0000256" key="12">
    <source>
        <dbReference type="ARBA" id="ARBA00022723"/>
    </source>
</evidence>
<keyword evidence="16" id="KW-0464">Manganese</keyword>
<dbReference type="GO" id="GO:0006506">
    <property type="term" value="P:GPI anchor biosynthetic process"/>
    <property type="evidence" value="ECO:0007669"/>
    <property type="project" value="TreeGrafter"/>
</dbReference>
<evidence type="ECO:0000256" key="11">
    <source>
        <dbReference type="ARBA" id="ARBA00022692"/>
    </source>
</evidence>
<feature type="domain" description="GtrA/DPMS transmembrane" evidence="24">
    <location>
        <begin position="238"/>
        <end position="356"/>
    </location>
</feature>
<protein>
    <recommendedName>
        <fullName evidence="18">Dolichol-phosphate mannosyltransferase</fullName>
        <ecNumber evidence="8">2.4.1.83</ecNumber>
    </recommendedName>
    <alternativeName>
        <fullName evidence="20">Dolichol-phosphate mannose synthase</fullName>
    </alternativeName>
    <alternativeName>
        <fullName evidence="19">Dolichyl-phosphate beta-D-mannosyltransferase</fullName>
    </alternativeName>
    <alternativeName>
        <fullName evidence="21">Mannose-P-dolichol synthase</fullName>
    </alternativeName>
</protein>
<evidence type="ECO:0000256" key="6">
    <source>
        <dbReference type="ARBA" id="ARBA00004922"/>
    </source>
</evidence>
<evidence type="ECO:0000256" key="20">
    <source>
        <dbReference type="ARBA" id="ARBA00082614"/>
    </source>
</evidence>
<dbReference type="Pfam" id="PF04138">
    <property type="entry name" value="GtrA_DPMS_TM"/>
    <property type="match status" value="1"/>
</dbReference>
<evidence type="ECO:0000259" key="24">
    <source>
        <dbReference type="Pfam" id="PF04138"/>
    </source>
</evidence>
<evidence type="ECO:0000256" key="3">
    <source>
        <dbReference type="ARBA" id="ARBA00001946"/>
    </source>
</evidence>
<comment type="similarity">
    <text evidence="7">Belongs to the glycosyltransferase 2 family.</text>
</comment>
<dbReference type="GO" id="GO:0035269">
    <property type="term" value="P:protein O-linked glycosylation via mannose"/>
    <property type="evidence" value="ECO:0007669"/>
    <property type="project" value="TreeGrafter"/>
</dbReference>
<evidence type="ECO:0000256" key="16">
    <source>
        <dbReference type="ARBA" id="ARBA00023211"/>
    </source>
</evidence>
<accession>A0A833N506</accession>
<comment type="cofactor">
    <cofactor evidence="3">
        <name>Mg(2+)</name>
        <dbReference type="ChEBI" id="CHEBI:18420"/>
    </cofactor>
</comment>
<dbReference type="Proteomes" id="UP000442694">
    <property type="component" value="Unassembled WGS sequence"/>
</dbReference>
<dbReference type="InterPro" id="IPR007267">
    <property type="entry name" value="GtrA_DPMS_TM"/>
</dbReference>
<evidence type="ECO:0000256" key="22">
    <source>
        <dbReference type="SAM" id="Phobius"/>
    </source>
</evidence>
<dbReference type="GO" id="GO:0046872">
    <property type="term" value="F:metal ion binding"/>
    <property type="evidence" value="ECO:0007669"/>
    <property type="project" value="UniProtKB-KW"/>
</dbReference>
<evidence type="ECO:0000256" key="19">
    <source>
        <dbReference type="ARBA" id="ARBA00082336"/>
    </source>
</evidence>
<comment type="cofactor">
    <cofactor evidence="1">
        <name>Ca(2+)</name>
        <dbReference type="ChEBI" id="CHEBI:29108"/>
    </cofactor>
</comment>
<feature type="transmembrane region" description="Helical" evidence="22">
    <location>
        <begin position="262"/>
        <end position="283"/>
    </location>
</feature>
<dbReference type="SUPFAM" id="SSF53448">
    <property type="entry name" value="Nucleotide-diphospho-sugar transferases"/>
    <property type="match status" value="1"/>
</dbReference>
<dbReference type="GO" id="GO:0006488">
    <property type="term" value="P:dolichol-linked oligosaccharide biosynthetic process"/>
    <property type="evidence" value="ECO:0007669"/>
    <property type="project" value="TreeGrafter"/>
</dbReference>
<dbReference type="PANTHER" id="PTHR43398">
    <property type="entry name" value="DOLICHOL-PHOSPHATE MANNOSYLTRANSFERASE SUBUNIT 1"/>
    <property type="match status" value="1"/>
</dbReference>
<dbReference type="EMBL" id="WFLN01000005">
    <property type="protein sequence ID" value="KAB8031988.1"/>
    <property type="molecule type" value="Genomic_DNA"/>
</dbReference>
<keyword evidence="10 25" id="KW-0808">Transferase</keyword>
<evidence type="ECO:0000256" key="5">
    <source>
        <dbReference type="ARBA" id="ARBA00004308"/>
    </source>
</evidence>
<evidence type="ECO:0000256" key="21">
    <source>
        <dbReference type="ARBA" id="ARBA00083744"/>
    </source>
</evidence>
<keyword evidence="12" id="KW-0479">Metal-binding</keyword>
<comment type="caution">
    <text evidence="25">The sequence shown here is derived from an EMBL/GenBank/DDBJ whole genome shotgun (WGS) entry which is preliminary data.</text>
</comment>
<evidence type="ECO:0000256" key="7">
    <source>
        <dbReference type="ARBA" id="ARBA00006739"/>
    </source>
</evidence>
<dbReference type="GO" id="GO:0016020">
    <property type="term" value="C:membrane"/>
    <property type="evidence" value="ECO:0007669"/>
    <property type="project" value="UniProtKB-SubCell"/>
</dbReference>
<dbReference type="InterPro" id="IPR029044">
    <property type="entry name" value="Nucleotide-diphossugar_trans"/>
</dbReference>
<dbReference type="InterPro" id="IPR001173">
    <property type="entry name" value="Glyco_trans_2-like"/>
</dbReference>
<evidence type="ECO:0000313" key="26">
    <source>
        <dbReference type="Proteomes" id="UP000442694"/>
    </source>
</evidence>
<gene>
    <name evidence="25" type="ORF">GCL57_04900</name>
</gene>
<dbReference type="Pfam" id="PF00535">
    <property type="entry name" value="Glycos_transf_2"/>
    <property type="match status" value="1"/>
</dbReference>
<feature type="transmembrane region" description="Helical" evidence="22">
    <location>
        <begin position="236"/>
        <end position="256"/>
    </location>
</feature>
<dbReference type="GO" id="GO:0000271">
    <property type="term" value="P:polysaccharide biosynthetic process"/>
    <property type="evidence" value="ECO:0007669"/>
    <property type="project" value="InterPro"/>
</dbReference>
<evidence type="ECO:0000256" key="9">
    <source>
        <dbReference type="ARBA" id="ARBA00022676"/>
    </source>
</evidence>
<feature type="domain" description="Glycosyltransferase 2-like" evidence="23">
    <location>
        <begin position="5"/>
        <end position="167"/>
    </location>
</feature>
<evidence type="ECO:0000256" key="14">
    <source>
        <dbReference type="ARBA" id="ARBA00022989"/>
    </source>
</evidence>
<evidence type="ECO:0000256" key="18">
    <source>
        <dbReference type="ARBA" id="ARBA00074878"/>
    </source>
</evidence>
<reference evidence="25 26" key="1">
    <citation type="submission" date="2019-10" db="EMBL/GenBank/DDBJ databases">
        <title>New genus of Silvanigrellaceae.</title>
        <authorList>
            <person name="Pitt A."/>
            <person name="Hahn M.W."/>
        </authorList>
    </citation>
    <scope>NUCLEOTIDE SEQUENCE [LARGE SCALE GENOMIC DNA]</scope>
    <source>
        <strain evidence="25 26">33A1-SZDP</strain>
    </source>
</reference>
<keyword evidence="15 22" id="KW-0472">Membrane</keyword>
<evidence type="ECO:0000256" key="4">
    <source>
        <dbReference type="ARBA" id="ARBA00004141"/>
    </source>
</evidence>
<dbReference type="RefSeq" id="WP_152212163.1">
    <property type="nucleotide sequence ID" value="NZ_WFLN01000005.1"/>
</dbReference>
<comment type="function">
    <text evidence="17">Transfers mannose from GDP-mannose to dolichol monophosphate to form dolichol phosphate mannose (Dol-P-Man) which is the mannosyl donor in pathways leading to N-glycosylation, glycosyl phosphatidylinositol membrane anchoring, and O-mannosylation of proteins.</text>
</comment>
<comment type="cofactor">
    <cofactor evidence="2">
        <name>Mn(2+)</name>
        <dbReference type="ChEBI" id="CHEBI:29035"/>
    </cofactor>
</comment>
<feature type="transmembrane region" description="Helical" evidence="22">
    <location>
        <begin position="304"/>
        <end position="326"/>
    </location>
</feature>
<dbReference type="GO" id="GO:0012505">
    <property type="term" value="C:endomembrane system"/>
    <property type="evidence" value="ECO:0007669"/>
    <property type="project" value="UniProtKB-SubCell"/>
</dbReference>
<evidence type="ECO:0000259" key="23">
    <source>
        <dbReference type="Pfam" id="PF00535"/>
    </source>
</evidence>
<evidence type="ECO:0000256" key="2">
    <source>
        <dbReference type="ARBA" id="ARBA00001936"/>
    </source>
</evidence>
<organism evidence="25 26">
    <name type="scientific">Fluviispira multicolorata</name>
    <dbReference type="NCBI Taxonomy" id="2654512"/>
    <lineage>
        <taxon>Bacteria</taxon>
        <taxon>Pseudomonadati</taxon>
        <taxon>Bdellovibrionota</taxon>
        <taxon>Oligoflexia</taxon>
        <taxon>Silvanigrellales</taxon>
        <taxon>Silvanigrellaceae</taxon>
        <taxon>Fluviispira</taxon>
    </lineage>
</organism>
<feature type="transmembrane region" description="Helical" evidence="22">
    <location>
        <begin position="332"/>
        <end position="350"/>
    </location>
</feature>
<dbReference type="EC" id="2.4.1.83" evidence="8"/>
<evidence type="ECO:0000256" key="13">
    <source>
        <dbReference type="ARBA" id="ARBA00022842"/>
    </source>
</evidence>
<comment type="subcellular location">
    <subcellularLocation>
        <location evidence="5">Endomembrane system</location>
    </subcellularLocation>
    <subcellularLocation>
        <location evidence="4">Membrane</location>
        <topology evidence="4">Multi-pass membrane protein</topology>
    </subcellularLocation>
</comment>
<evidence type="ECO:0000256" key="1">
    <source>
        <dbReference type="ARBA" id="ARBA00001913"/>
    </source>
</evidence>
<evidence type="ECO:0000313" key="25">
    <source>
        <dbReference type="EMBL" id="KAB8031988.1"/>
    </source>
</evidence>
<dbReference type="FunFam" id="3.90.550.10:FF:000119">
    <property type="entry name" value="Dolichol-phosphate mannosyltransferase subunit 1"/>
    <property type="match status" value="1"/>
</dbReference>
<proteinExistence type="inferred from homology"/>
<keyword evidence="9" id="KW-0328">Glycosyltransferase</keyword>
<evidence type="ECO:0000256" key="15">
    <source>
        <dbReference type="ARBA" id="ARBA00023136"/>
    </source>
</evidence>
<dbReference type="PANTHER" id="PTHR43398:SF1">
    <property type="entry name" value="DOLICHOL-PHOSPHATE MANNOSYLTRANSFERASE SUBUNIT 1"/>
    <property type="match status" value="1"/>
</dbReference>
<keyword evidence="14 22" id="KW-1133">Transmembrane helix</keyword>
<dbReference type="AlphaFoldDB" id="A0A833N506"/>
<sequence length="360" mass="40603">MTKLSLIIPTYNESKNIPILLDKLNLCLSDIDKEVIVVDDNSPDKTWEIARELSSQYPWLKVIRRMTDRGLSSAVIAGFEQAEGKILAVMDSDLQHDEEAIVHFLIAFENGANIVVGSRKVDGGSVENWSPIRKFVSWVATLMAKMALPCNVTDPMSGFFAMNRNVYLENKSKINPRGFKILLEFLARAENVHVKEVGYTFKGRIHGESKLSSRVIYDYIHALYELSLGQYIPTRFIKYGIIGASGLLIATMVIFICQEFTSLSNANAVSISIEISILTNFFLNNFWTFRDNKLNGFWKMSRGLITFHAICLGGAFINQGIALKMLSFGFDVYLSNALGYFIAAIWNYMINVNITWKAKN</sequence>
<evidence type="ECO:0000256" key="17">
    <source>
        <dbReference type="ARBA" id="ARBA00053724"/>
    </source>
</evidence>
<keyword evidence="26" id="KW-1185">Reference proteome</keyword>
<keyword evidence="11 22" id="KW-0812">Transmembrane</keyword>
<evidence type="ECO:0000256" key="10">
    <source>
        <dbReference type="ARBA" id="ARBA00022679"/>
    </source>
</evidence>
<evidence type="ECO:0000256" key="8">
    <source>
        <dbReference type="ARBA" id="ARBA00012704"/>
    </source>
</evidence>
<comment type="pathway">
    <text evidence="6">Protein modification; protein glycosylation.</text>
</comment>